<dbReference type="Pfam" id="PF13202">
    <property type="entry name" value="EF-hand_5"/>
    <property type="match status" value="2"/>
</dbReference>
<gene>
    <name evidence="2" type="ORF">ACFQKB_42320</name>
</gene>
<dbReference type="PROSITE" id="PS00018">
    <property type="entry name" value="EF_HAND_1"/>
    <property type="match status" value="2"/>
</dbReference>
<evidence type="ECO:0000259" key="1">
    <source>
        <dbReference type="PROSITE" id="PS50222"/>
    </source>
</evidence>
<keyword evidence="3" id="KW-1185">Reference proteome</keyword>
<dbReference type="Proteomes" id="UP001596380">
    <property type="component" value="Unassembled WGS sequence"/>
</dbReference>
<dbReference type="Gene3D" id="1.10.238.10">
    <property type="entry name" value="EF-hand"/>
    <property type="match status" value="1"/>
</dbReference>
<dbReference type="PANTHER" id="PTHR36151">
    <property type="entry name" value="BLR2777 PROTEIN"/>
    <property type="match status" value="1"/>
</dbReference>
<reference evidence="3" key="1">
    <citation type="journal article" date="2019" name="Int. J. Syst. Evol. Microbiol.">
        <title>The Global Catalogue of Microorganisms (GCM) 10K type strain sequencing project: providing services to taxonomists for standard genome sequencing and annotation.</title>
        <authorList>
            <consortium name="The Broad Institute Genomics Platform"/>
            <consortium name="The Broad Institute Genome Sequencing Center for Infectious Disease"/>
            <person name="Wu L."/>
            <person name="Ma J."/>
        </authorList>
    </citation>
    <scope>NUCLEOTIDE SEQUENCE [LARGE SCALE GENOMIC DNA]</scope>
    <source>
        <strain evidence="3">JCM 3369</strain>
    </source>
</reference>
<dbReference type="Pfam" id="PF09995">
    <property type="entry name" value="MPAB_Lcp_cat"/>
    <property type="match status" value="1"/>
</dbReference>
<sequence>MNDEMDYAEAVGLGSLLRRHVGEMRWGLAVVRATVLEAAHPQVGAALAEHSTFLAHPWRRLSNTLGSVHRLVEGDAPVRDREAARLSRLHARIAGTDPQGRAYSGTDPEARAWVVATLFESTVTMRKLNGHAMSAGEEERLYAEFRSFLAFLEKPDGQNGQGGPGGQEARLPASLQEFWSYYDTMLAQGLESNESVHAILYRLFAEVPAPPFLRDHPALWAAIRAVVGPTATAITVASLPESYRRQAGLAPPPGAGLVMHGAYLVAGIATRVLPDAWTRGDLITGFLDPRRADSADRHGSASRPFGAVLHHAGNARPLLHHLAKSGALQSQAQRTGSALLQAMSRTLQHDPSGHGGDAAAVRSAERFFSEVLDQTGNGLLSWPDLAAMAREIATRLDLDEEPERLLFAAFGDWWRELLAALDTDGDGVVTRHEYAAGASAVTGPALVRAAEILFRTADADGDGTISAEEFRTLFSTGFDQKLAATGEGLSRSAFTSEFINFMSGRHRSTAYDGLLTNA</sequence>
<proteinExistence type="predicted"/>
<dbReference type="PROSITE" id="PS50222">
    <property type="entry name" value="EF_HAND_2"/>
    <property type="match status" value="2"/>
</dbReference>
<dbReference type="InterPro" id="IPR011992">
    <property type="entry name" value="EF-hand-dom_pair"/>
</dbReference>
<evidence type="ECO:0000313" key="2">
    <source>
        <dbReference type="EMBL" id="MFC6886457.1"/>
    </source>
</evidence>
<dbReference type="InterPro" id="IPR018247">
    <property type="entry name" value="EF_Hand_1_Ca_BS"/>
</dbReference>
<dbReference type="SMART" id="SM00054">
    <property type="entry name" value="EFh"/>
    <property type="match status" value="2"/>
</dbReference>
<dbReference type="RefSeq" id="WP_160818974.1">
    <property type="nucleotide sequence ID" value="NZ_JBHSXS010000054.1"/>
</dbReference>
<dbReference type="CDD" id="cd00051">
    <property type="entry name" value="EFh"/>
    <property type="match status" value="1"/>
</dbReference>
<dbReference type="EMBL" id="JBHSXS010000054">
    <property type="protein sequence ID" value="MFC6886457.1"/>
    <property type="molecule type" value="Genomic_DNA"/>
</dbReference>
<dbReference type="SUPFAM" id="SSF47473">
    <property type="entry name" value="EF-hand"/>
    <property type="match status" value="1"/>
</dbReference>
<dbReference type="PANTHER" id="PTHR36151:SF3">
    <property type="entry name" value="ER-BOUND OXYGENASE MPAB_MPAB'_RUBBER OXYGENASE CATALYTIC DOMAIN-CONTAINING PROTEIN"/>
    <property type="match status" value="1"/>
</dbReference>
<feature type="domain" description="EF-hand" evidence="1">
    <location>
        <begin position="445"/>
        <end position="480"/>
    </location>
</feature>
<comment type="caution">
    <text evidence="2">The sequence shown here is derived from an EMBL/GenBank/DDBJ whole genome shotgun (WGS) entry which is preliminary data.</text>
</comment>
<protein>
    <submittedName>
        <fullName evidence="2">Oxygenase MpaB family protein</fullName>
    </submittedName>
</protein>
<accession>A0ABW2CX73</accession>
<dbReference type="InterPro" id="IPR002048">
    <property type="entry name" value="EF_hand_dom"/>
</dbReference>
<name>A0ABW2CX73_9ACTN</name>
<feature type="domain" description="EF-hand" evidence="1">
    <location>
        <begin position="409"/>
        <end position="444"/>
    </location>
</feature>
<organism evidence="2 3">
    <name type="scientific">Actinomadura yumaensis</name>
    <dbReference type="NCBI Taxonomy" id="111807"/>
    <lineage>
        <taxon>Bacteria</taxon>
        <taxon>Bacillati</taxon>
        <taxon>Actinomycetota</taxon>
        <taxon>Actinomycetes</taxon>
        <taxon>Streptosporangiales</taxon>
        <taxon>Thermomonosporaceae</taxon>
        <taxon>Actinomadura</taxon>
    </lineage>
</organism>
<dbReference type="InterPro" id="IPR018713">
    <property type="entry name" value="MPAB/Lcp_cat_dom"/>
</dbReference>
<evidence type="ECO:0000313" key="3">
    <source>
        <dbReference type="Proteomes" id="UP001596380"/>
    </source>
</evidence>